<organism evidence="2 3">
    <name type="scientific">Pseudomonas nitroreducens</name>
    <dbReference type="NCBI Taxonomy" id="46680"/>
    <lineage>
        <taxon>Bacteria</taxon>
        <taxon>Pseudomonadati</taxon>
        <taxon>Pseudomonadota</taxon>
        <taxon>Gammaproteobacteria</taxon>
        <taxon>Pseudomonadales</taxon>
        <taxon>Pseudomonadaceae</taxon>
        <taxon>Pseudomonas</taxon>
    </lineage>
</organism>
<feature type="transmembrane region" description="Helical" evidence="1">
    <location>
        <begin position="7"/>
        <end position="26"/>
    </location>
</feature>
<gene>
    <name evidence="2" type="ORF">G5B91_24370</name>
</gene>
<keyword evidence="1" id="KW-0812">Transmembrane</keyword>
<accession>A0A6G6J1N5</accession>
<feature type="transmembrane region" description="Helical" evidence="1">
    <location>
        <begin position="38"/>
        <end position="58"/>
    </location>
</feature>
<dbReference type="RefSeq" id="WP_024763383.1">
    <property type="nucleotide sequence ID" value="NZ_CP049140.1"/>
</dbReference>
<name>A0A6G6J1N5_PSENT</name>
<evidence type="ECO:0000313" key="3">
    <source>
        <dbReference type="Proteomes" id="UP000501063"/>
    </source>
</evidence>
<dbReference type="EMBL" id="CP049140">
    <property type="protein sequence ID" value="QIE89229.1"/>
    <property type="molecule type" value="Genomic_DNA"/>
</dbReference>
<evidence type="ECO:0000313" key="2">
    <source>
        <dbReference type="EMBL" id="QIE89229.1"/>
    </source>
</evidence>
<proteinExistence type="predicted"/>
<keyword evidence="1" id="KW-0472">Membrane</keyword>
<feature type="transmembrane region" description="Helical" evidence="1">
    <location>
        <begin position="70"/>
        <end position="88"/>
    </location>
</feature>
<dbReference type="AlphaFoldDB" id="A0A6G6J1N5"/>
<dbReference type="KEGG" id="pnt:G5B91_24370"/>
<sequence>MTKREQLPFFTGIAGIVVLLAVTLLIPCLTPKQGLTLSIALGLMAALVAAQIPGVLNISLNPTTETKVKASGAIGIFILVVFVTPVAIPGTDAEQRFADARCQGTVPEGKQLNEEKLPPALNPSERGSIPSSEALGRLVKFSFYYSFGELAGERSWAQVKPGVWIESYPDKKLFTAFREVGRMTNNGCEGSVVERQDGSSFKVFIPDKDCDKKWLWFQVAGGTWSFLGSMNSYN</sequence>
<dbReference type="Proteomes" id="UP000501063">
    <property type="component" value="Chromosome"/>
</dbReference>
<protein>
    <submittedName>
        <fullName evidence="2">Uncharacterized protein</fullName>
    </submittedName>
</protein>
<reference evidence="2 3" key="1">
    <citation type="submission" date="2020-02" db="EMBL/GenBank/DDBJ databases">
        <title>Integrative conjugative elements (ICEs) and plasmids drive adaptation of Pseudomonas nitroreducens strain HBP1 to wastewater environment.</title>
        <authorList>
            <person name="Sentchilo V."/>
            <person name="Carraro N."/>
            <person name="Bertelli C."/>
            <person name="van der Meer J.R."/>
        </authorList>
    </citation>
    <scope>NUCLEOTIDE SEQUENCE [LARGE SCALE GENOMIC DNA]</scope>
    <source>
        <strain evidence="2 3">HBP1</strain>
    </source>
</reference>
<keyword evidence="1" id="KW-1133">Transmembrane helix</keyword>
<evidence type="ECO:0000256" key="1">
    <source>
        <dbReference type="SAM" id="Phobius"/>
    </source>
</evidence>